<feature type="modified residue" description="4-aspartylphosphate" evidence="7">
    <location>
        <position position="933"/>
    </location>
</feature>
<keyword evidence="4" id="KW-0808">Transferase</keyword>
<dbReference type="InterPro" id="IPR001789">
    <property type="entry name" value="Sig_transdc_resp-reg_receiver"/>
</dbReference>
<evidence type="ECO:0000256" key="5">
    <source>
        <dbReference type="ARBA" id="ARBA00022777"/>
    </source>
</evidence>
<comment type="catalytic activity">
    <reaction evidence="1">
        <text>ATP + protein L-histidine = ADP + protein N-phospho-L-histidine.</text>
        <dbReference type="EC" id="2.7.13.3"/>
    </reaction>
</comment>
<dbReference type="SUPFAM" id="SSF47384">
    <property type="entry name" value="Homodimeric domain of signal transducing histidine kinase"/>
    <property type="match status" value="1"/>
</dbReference>
<dbReference type="PANTHER" id="PTHR45339:SF1">
    <property type="entry name" value="HYBRID SIGNAL TRANSDUCTION HISTIDINE KINASE J"/>
    <property type="match status" value="1"/>
</dbReference>
<dbReference type="InterPro" id="IPR036890">
    <property type="entry name" value="HATPase_C_sf"/>
</dbReference>
<evidence type="ECO:0000256" key="8">
    <source>
        <dbReference type="SAM" id="Coils"/>
    </source>
</evidence>
<evidence type="ECO:0000256" key="4">
    <source>
        <dbReference type="ARBA" id="ARBA00022679"/>
    </source>
</evidence>
<keyword evidence="9" id="KW-0472">Membrane</keyword>
<feature type="transmembrane region" description="Helical" evidence="9">
    <location>
        <begin position="20"/>
        <end position="48"/>
    </location>
</feature>
<comment type="caution">
    <text evidence="12">The sequence shown here is derived from an EMBL/GenBank/DDBJ whole genome shotgun (WGS) entry which is preliminary data.</text>
</comment>
<gene>
    <name evidence="12" type="ORF">ACG02S_04215</name>
</gene>
<dbReference type="EMBL" id="JBIGHY010000001">
    <property type="protein sequence ID" value="MFG6413097.1"/>
    <property type="molecule type" value="Genomic_DNA"/>
</dbReference>
<evidence type="ECO:0000313" key="12">
    <source>
        <dbReference type="EMBL" id="MFG6413097.1"/>
    </source>
</evidence>
<keyword evidence="5" id="KW-0418">Kinase</keyword>
<evidence type="ECO:0000256" key="2">
    <source>
        <dbReference type="ARBA" id="ARBA00012438"/>
    </source>
</evidence>
<dbReference type="InterPro" id="IPR007891">
    <property type="entry name" value="CHASE3"/>
</dbReference>
<keyword evidence="9" id="KW-1133">Transmembrane helix</keyword>
<dbReference type="InterPro" id="IPR004358">
    <property type="entry name" value="Sig_transdc_His_kin-like_C"/>
</dbReference>
<feature type="transmembrane region" description="Helical" evidence="9">
    <location>
        <begin position="184"/>
        <end position="206"/>
    </location>
</feature>
<evidence type="ECO:0000259" key="11">
    <source>
        <dbReference type="PROSITE" id="PS50110"/>
    </source>
</evidence>
<feature type="modified residue" description="4-aspartylphosphate" evidence="7">
    <location>
        <position position="1082"/>
    </location>
</feature>
<dbReference type="Pfam" id="PF05227">
    <property type="entry name" value="CHASE3"/>
    <property type="match status" value="1"/>
</dbReference>
<dbReference type="InterPro" id="IPR003018">
    <property type="entry name" value="GAF"/>
</dbReference>
<sequence>MNDTGSTNAALFQRILTRNLALPLMMGVLSVVLFVGLLTYLLSLLSWVDHTQRVISKAQELTTMAADKETGMRGFLLSGQESFLAPYAIGRANFSAELENSQDLVKDNPAQVDRLRRIGALAKRWDDFADEGIAMRRRGEPVEEYIRTQRGKQLFDEIRRELRMFMEAEARLLRERNEEGRTGTWTAVAAYITVLLVLNSLIAWGGRRDIRNLSQSYDVALAGTQQSALENEERAWLRGTQMDLAAELAGEHAQSTIGQRTLDFLAGRVGAVVSAAFTRGEDGRLQRIAAHGLGNGNVALLDPENGLVAQAWRDARLMSLPGLEHDYLKVATSLGDTHPAEVMLVPALHEGRVNGMLELGFTQPPDARTRTLLPQLGEALGVVLAAARYRERLQRSLEETRQLNEEMQVQQEELRTANEELAEQSRVLSESQLHLEEQRAELEQTNVQLGEQSETLTRRNAALTQAQADLREKAMDLQRASRYKSEFLANMSHELRTPLNSSLILSKLLVDNKPGNLTAEQLKFASTIHSAGQDLLTLINDILDLAKVEAGKLDITLRPVSLQALADAMRRTFQPLAQDKSLAFNVQLAPGLPDSLVTDGQRLEQVLRNLLSNAVKFTEKGSVTLIIEPRADGLAFIANDTGIGIPPAQQQRVFEAFHQGDGALNRRYGGTGLGLSISRELARLLGGDIQLSSVEGQGSQFTLLLPTEAPAQQPLPAPDTAVRALPPVARLAPVPVPERLSAAPAFDDDRAELTLDAPPRRLALVVEDDRTFAEILYHLAHEMQYRCLVTDNAQDALHLATTHLPQAILLDVRLPDGSGLAVLQRLKEDPRTRHIPVHIVAGEDFRDIALPMGAVGTAIKPTTREELVGIFHKLERHGTDTVRRLLLVEDDQRQRESIAHLIGDDDIEVVAVERGEEALRLLDEQHFDCMIIDLKLPDMDGNELLARMAARGAEHTPPPVIVYTGRNLSRDEEAQLNRYSRSIIIKGARSPERLLDEVTLFLHRVESRMSGERRDMLRTARNREQVFEGRKVLLVDDDMRNIFALTSVLEQRGLTVEPARNGAEALEKLDAANGDIDLVLMDVMMPVMDGLEATRRIRADARWHKLPVIAITAKAMRDDQEQCRKAGANDYLAKPIETDRLISLLRVWLPTL</sequence>
<dbReference type="SMART" id="SM00388">
    <property type="entry name" value="HisKA"/>
    <property type="match status" value="1"/>
</dbReference>
<dbReference type="InterPro" id="IPR036097">
    <property type="entry name" value="HisK_dim/P_sf"/>
</dbReference>
<dbReference type="Pfam" id="PF13185">
    <property type="entry name" value="GAF_2"/>
    <property type="match status" value="1"/>
</dbReference>
<dbReference type="SMART" id="SM00448">
    <property type="entry name" value="REC"/>
    <property type="match status" value="3"/>
</dbReference>
<name>A0ABW7EI35_9BURK</name>
<keyword evidence="6" id="KW-0902">Two-component regulatory system</keyword>
<feature type="modified residue" description="4-aspartylphosphate" evidence="7">
    <location>
        <position position="811"/>
    </location>
</feature>
<dbReference type="Gene3D" id="1.10.287.130">
    <property type="match status" value="1"/>
</dbReference>
<organism evidence="12 13">
    <name type="scientific">Pelomonas dachongensis</name>
    <dbReference type="NCBI Taxonomy" id="3299029"/>
    <lineage>
        <taxon>Bacteria</taxon>
        <taxon>Pseudomonadati</taxon>
        <taxon>Pseudomonadota</taxon>
        <taxon>Betaproteobacteria</taxon>
        <taxon>Burkholderiales</taxon>
        <taxon>Sphaerotilaceae</taxon>
        <taxon>Roseateles</taxon>
    </lineage>
</organism>
<evidence type="ECO:0000259" key="10">
    <source>
        <dbReference type="PROSITE" id="PS50109"/>
    </source>
</evidence>
<dbReference type="CDD" id="cd00082">
    <property type="entry name" value="HisKA"/>
    <property type="match status" value="1"/>
</dbReference>
<dbReference type="Pfam" id="PF02518">
    <property type="entry name" value="HATPase_c"/>
    <property type="match status" value="1"/>
</dbReference>
<dbReference type="SUPFAM" id="SSF55781">
    <property type="entry name" value="GAF domain-like"/>
    <property type="match status" value="1"/>
</dbReference>
<feature type="domain" description="Response regulatory" evidence="11">
    <location>
        <begin position="1031"/>
        <end position="1149"/>
    </location>
</feature>
<evidence type="ECO:0000313" key="13">
    <source>
        <dbReference type="Proteomes" id="UP001606300"/>
    </source>
</evidence>
<dbReference type="EC" id="2.7.13.3" evidence="2"/>
<dbReference type="CDD" id="cd19410">
    <property type="entry name" value="HK9-like_sensor"/>
    <property type="match status" value="1"/>
</dbReference>
<dbReference type="Gene3D" id="3.30.450.40">
    <property type="match status" value="1"/>
</dbReference>
<protein>
    <recommendedName>
        <fullName evidence="2">histidine kinase</fullName>
        <ecNumber evidence="2">2.7.13.3</ecNumber>
    </recommendedName>
</protein>
<dbReference type="InterPro" id="IPR005467">
    <property type="entry name" value="His_kinase_dom"/>
</dbReference>
<dbReference type="Pfam" id="PF00512">
    <property type="entry name" value="HisKA"/>
    <property type="match status" value="1"/>
</dbReference>
<feature type="domain" description="Response regulatory" evidence="11">
    <location>
        <begin position="762"/>
        <end position="875"/>
    </location>
</feature>
<dbReference type="Gene3D" id="3.40.50.2300">
    <property type="match status" value="3"/>
</dbReference>
<dbReference type="CDD" id="cd17546">
    <property type="entry name" value="REC_hyHK_CKI1_RcsC-like"/>
    <property type="match status" value="1"/>
</dbReference>
<dbReference type="InterPro" id="IPR003661">
    <property type="entry name" value="HisK_dim/P_dom"/>
</dbReference>
<dbReference type="PROSITE" id="PS50110">
    <property type="entry name" value="RESPONSE_REGULATORY"/>
    <property type="match status" value="3"/>
</dbReference>
<evidence type="ECO:0000256" key="1">
    <source>
        <dbReference type="ARBA" id="ARBA00000085"/>
    </source>
</evidence>
<dbReference type="Pfam" id="PF00072">
    <property type="entry name" value="Response_reg"/>
    <property type="match status" value="3"/>
</dbReference>
<evidence type="ECO:0000256" key="7">
    <source>
        <dbReference type="PROSITE-ProRule" id="PRU00169"/>
    </source>
</evidence>
<dbReference type="Proteomes" id="UP001606300">
    <property type="component" value="Unassembled WGS sequence"/>
</dbReference>
<keyword evidence="8" id="KW-0175">Coiled coil</keyword>
<accession>A0ABW7EI35</accession>
<dbReference type="CDD" id="cd16922">
    <property type="entry name" value="HATPase_EvgS-ArcB-TorS-like"/>
    <property type="match status" value="1"/>
</dbReference>
<dbReference type="SUPFAM" id="SSF55874">
    <property type="entry name" value="ATPase domain of HSP90 chaperone/DNA topoisomerase II/histidine kinase"/>
    <property type="match status" value="1"/>
</dbReference>
<dbReference type="InterPro" id="IPR029016">
    <property type="entry name" value="GAF-like_dom_sf"/>
</dbReference>
<keyword evidence="13" id="KW-1185">Reference proteome</keyword>
<keyword evidence="9" id="KW-0812">Transmembrane</keyword>
<dbReference type="Gene3D" id="3.30.565.10">
    <property type="entry name" value="Histidine kinase-like ATPase, C-terminal domain"/>
    <property type="match status" value="1"/>
</dbReference>
<dbReference type="PANTHER" id="PTHR45339">
    <property type="entry name" value="HYBRID SIGNAL TRANSDUCTION HISTIDINE KINASE J"/>
    <property type="match status" value="1"/>
</dbReference>
<dbReference type="InterPro" id="IPR003594">
    <property type="entry name" value="HATPase_dom"/>
</dbReference>
<feature type="domain" description="Histidine kinase" evidence="10">
    <location>
        <begin position="490"/>
        <end position="709"/>
    </location>
</feature>
<dbReference type="SUPFAM" id="SSF52172">
    <property type="entry name" value="CheY-like"/>
    <property type="match status" value="3"/>
</dbReference>
<dbReference type="CDD" id="cd00156">
    <property type="entry name" value="REC"/>
    <property type="match status" value="2"/>
</dbReference>
<dbReference type="InterPro" id="IPR011006">
    <property type="entry name" value="CheY-like_superfamily"/>
</dbReference>
<evidence type="ECO:0000256" key="6">
    <source>
        <dbReference type="ARBA" id="ARBA00023012"/>
    </source>
</evidence>
<dbReference type="SMART" id="SM00387">
    <property type="entry name" value="HATPase_c"/>
    <property type="match status" value="1"/>
</dbReference>
<evidence type="ECO:0000256" key="9">
    <source>
        <dbReference type="SAM" id="Phobius"/>
    </source>
</evidence>
<evidence type="ECO:0000256" key="3">
    <source>
        <dbReference type="ARBA" id="ARBA00022553"/>
    </source>
</evidence>
<dbReference type="PROSITE" id="PS50109">
    <property type="entry name" value="HIS_KIN"/>
    <property type="match status" value="1"/>
</dbReference>
<feature type="domain" description="Response regulatory" evidence="11">
    <location>
        <begin position="884"/>
        <end position="1001"/>
    </location>
</feature>
<feature type="coiled-coil region" evidence="8">
    <location>
        <begin position="386"/>
        <end position="480"/>
    </location>
</feature>
<keyword evidence="3 7" id="KW-0597">Phosphoprotein</keyword>
<dbReference type="PRINTS" id="PR00344">
    <property type="entry name" value="BCTRLSENSOR"/>
</dbReference>
<proteinExistence type="predicted"/>
<dbReference type="RefSeq" id="WP_394469176.1">
    <property type="nucleotide sequence ID" value="NZ_JBIGHY010000001.1"/>
</dbReference>
<reference evidence="12 13" key="1">
    <citation type="submission" date="2024-09" db="EMBL/GenBank/DDBJ databases">
        <title>Novel species of the genus Pelomonas and Roseateles isolated from streams.</title>
        <authorList>
            <person name="Lu H."/>
        </authorList>
    </citation>
    <scope>NUCLEOTIDE SEQUENCE [LARGE SCALE GENOMIC DNA]</scope>
    <source>
        <strain evidence="12 13">DC23W</strain>
    </source>
</reference>